<proteinExistence type="predicted"/>
<dbReference type="GO" id="GO:0016020">
    <property type="term" value="C:membrane"/>
    <property type="evidence" value="ECO:0007669"/>
    <property type="project" value="TreeGrafter"/>
</dbReference>
<dbReference type="Pfam" id="PF09742">
    <property type="entry name" value="Dymeclin"/>
    <property type="match status" value="1"/>
</dbReference>
<dbReference type="GO" id="GO:0000138">
    <property type="term" value="C:Golgi trans cisterna"/>
    <property type="evidence" value="ECO:0007669"/>
    <property type="project" value="TreeGrafter"/>
</dbReference>
<protein>
    <recommendedName>
        <fullName evidence="2">HID1 domain-containing protein</fullName>
    </recommendedName>
</protein>
<accession>A0A6U4MU41</accession>
<dbReference type="EMBL" id="HBFX01061115">
    <property type="protein sequence ID" value="CAD8985837.1"/>
    <property type="molecule type" value="Transcribed_RNA"/>
</dbReference>
<dbReference type="GO" id="GO:0005797">
    <property type="term" value="C:Golgi medial cisterna"/>
    <property type="evidence" value="ECO:0007669"/>
    <property type="project" value="TreeGrafter"/>
</dbReference>
<sequence>MGGETSKMSPAVLGAFGKMAKQDCSDDNFWGSLLSTPSPITAIPADAVRKIVKEQPANVARLSRACVGRMHQACSVQDVRGMPPADRTAVLNCTSMLTSLLPVLFEGESEHGLVETVWWKGAMPGADAQQQAMPLAEPLMSCILCLLLRPGIGCEMQGCDPSRKLSDMALPRSCDKARTQLLKLLLVTCSQTLYVTPDEYKRTDNRWLRFYSAQPPQLIVPIVRTWLATIFSYDPVGMGIPYSSAVVTDSQEEIVDATLHALITCLDYTPPSAARDQAPAAASGTVSTQQVLDTVKTEQKEASGNSFREALRTANSEADVSFMFRGMSRLLNNPSQASATYFVGSIKEIGCTQELLIVLWKLIDENKDFLAYILRACDVNEIVVPVVLAMFEARKDPSKIGLIHISTFVMLLLSGERNFCVNLNAAFIRRSVKDLPQFTGNNADLIYIVYHKLITEGPPQLESLYDCFLTTMSNISPYIKTFSLPAASRAASLFELFANRNRLLRNDNMPRYLVFLLEIFNNAIQYQYEGNPHLTYQVLRRKKVFAQLTEIVDDPTAAIAALPAAPDGSGGKGFKPTVEWVKGWADQLPMQPCLRLLQHLLPQLEEFCTEGQVNDEGVVVDFLKTTTMVGLLPVPHPILIRKYQQNEYTSLWFTTYVWGVVYLRTSQPPLFDGSHIKLFTISYVDA</sequence>
<evidence type="ECO:0000313" key="1">
    <source>
        <dbReference type="EMBL" id="CAD8985837.1"/>
    </source>
</evidence>
<dbReference type="PANTHER" id="PTHR21575:SF12">
    <property type="entry name" value="PROTEIN HID1"/>
    <property type="match status" value="1"/>
</dbReference>
<gene>
    <name evidence="1" type="ORF">HAND00432_LOCUS36850</name>
</gene>
<dbReference type="PANTHER" id="PTHR21575">
    <property type="entry name" value="PROTEIN HID1"/>
    <property type="match status" value="1"/>
</dbReference>
<name>A0A6U4MU41_HEMAN</name>
<dbReference type="InterPro" id="IPR026705">
    <property type="entry name" value="Hid-1/Ecm30"/>
</dbReference>
<evidence type="ECO:0008006" key="2">
    <source>
        <dbReference type="Google" id="ProtNLM"/>
    </source>
</evidence>
<reference evidence="1" key="1">
    <citation type="submission" date="2021-01" db="EMBL/GenBank/DDBJ databases">
        <authorList>
            <person name="Corre E."/>
            <person name="Pelletier E."/>
            <person name="Niang G."/>
            <person name="Scheremetjew M."/>
            <person name="Finn R."/>
            <person name="Kale V."/>
            <person name="Holt S."/>
            <person name="Cochrane G."/>
            <person name="Meng A."/>
            <person name="Brown T."/>
            <person name="Cohen L."/>
        </authorList>
    </citation>
    <scope>NUCLEOTIDE SEQUENCE</scope>
    <source>
        <strain evidence="1">CCMP644</strain>
    </source>
</reference>
<organism evidence="1">
    <name type="scientific">Hemiselmis andersenii</name>
    <name type="common">Cryptophyte alga</name>
    <dbReference type="NCBI Taxonomy" id="464988"/>
    <lineage>
        <taxon>Eukaryota</taxon>
        <taxon>Cryptophyceae</taxon>
        <taxon>Cryptomonadales</taxon>
        <taxon>Hemiselmidaceae</taxon>
        <taxon>Hemiselmis</taxon>
    </lineage>
</organism>
<dbReference type="AlphaFoldDB" id="A0A6U4MU41"/>